<evidence type="ECO:0000313" key="8">
    <source>
        <dbReference type="EMBL" id="KAB7501337.1"/>
    </source>
</evidence>
<comment type="caution">
    <text evidence="8">The sequence shown here is derived from an EMBL/GenBank/DDBJ whole genome shotgun (WGS) entry which is preliminary data.</text>
</comment>
<evidence type="ECO:0000259" key="7">
    <source>
        <dbReference type="PROSITE" id="PS50157"/>
    </source>
</evidence>
<evidence type="ECO:0000256" key="5">
    <source>
        <dbReference type="PROSITE-ProRule" id="PRU00042"/>
    </source>
</evidence>
<dbReference type="OrthoDB" id="3561125at2759"/>
<dbReference type="InterPro" id="IPR013087">
    <property type="entry name" value="Znf_C2H2_type"/>
</dbReference>
<keyword evidence="2" id="KW-0677">Repeat</keyword>
<evidence type="ECO:0000256" key="6">
    <source>
        <dbReference type="SAM" id="MobiDB-lite"/>
    </source>
</evidence>
<accession>A0A5N5T560</accession>
<dbReference type="SUPFAM" id="SSF57667">
    <property type="entry name" value="beta-beta-alpha zinc fingers"/>
    <property type="match status" value="2"/>
</dbReference>
<reference evidence="8 9" key="1">
    <citation type="journal article" date="2019" name="PLoS Biol.">
        <title>Sex chromosomes control vertical transmission of feminizing Wolbachia symbionts in an isopod.</title>
        <authorList>
            <person name="Becking T."/>
            <person name="Chebbi M.A."/>
            <person name="Giraud I."/>
            <person name="Moumen B."/>
            <person name="Laverre T."/>
            <person name="Caubet Y."/>
            <person name="Peccoud J."/>
            <person name="Gilbert C."/>
            <person name="Cordaux R."/>
        </authorList>
    </citation>
    <scope>NUCLEOTIDE SEQUENCE [LARGE SCALE GENOMIC DNA]</scope>
    <source>
        <strain evidence="8">ANa2</strain>
        <tissue evidence="8">Whole body excluding digestive tract and cuticle</tissue>
    </source>
</reference>
<proteinExistence type="predicted"/>
<organism evidence="8 9">
    <name type="scientific">Armadillidium nasatum</name>
    <dbReference type="NCBI Taxonomy" id="96803"/>
    <lineage>
        <taxon>Eukaryota</taxon>
        <taxon>Metazoa</taxon>
        <taxon>Ecdysozoa</taxon>
        <taxon>Arthropoda</taxon>
        <taxon>Crustacea</taxon>
        <taxon>Multicrustacea</taxon>
        <taxon>Malacostraca</taxon>
        <taxon>Eumalacostraca</taxon>
        <taxon>Peracarida</taxon>
        <taxon>Isopoda</taxon>
        <taxon>Oniscidea</taxon>
        <taxon>Crinocheta</taxon>
        <taxon>Armadillidiidae</taxon>
        <taxon>Armadillidium</taxon>
    </lineage>
</organism>
<evidence type="ECO:0000313" key="9">
    <source>
        <dbReference type="Proteomes" id="UP000326759"/>
    </source>
</evidence>
<dbReference type="EMBL" id="SEYY01010983">
    <property type="protein sequence ID" value="KAB7501337.1"/>
    <property type="molecule type" value="Genomic_DNA"/>
</dbReference>
<evidence type="ECO:0000256" key="3">
    <source>
        <dbReference type="ARBA" id="ARBA00022771"/>
    </source>
</evidence>
<dbReference type="GO" id="GO:0005634">
    <property type="term" value="C:nucleus"/>
    <property type="evidence" value="ECO:0007669"/>
    <property type="project" value="TreeGrafter"/>
</dbReference>
<feature type="region of interest" description="Disordered" evidence="6">
    <location>
        <begin position="459"/>
        <end position="493"/>
    </location>
</feature>
<dbReference type="GO" id="GO:0008270">
    <property type="term" value="F:zinc ion binding"/>
    <property type="evidence" value="ECO:0007669"/>
    <property type="project" value="UniProtKB-KW"/>
</dbReference>
<dbReference type="Gene3D" id="3.30.160.60">
    <property type="entry name" value="Classic Zinc Finger"/>
    <property type="match status" value="5"/>
</dbReference>
<dbReference type="PANTHER" id="PTHR24403">
    <property type="entry name" value="ZINC FINGER PROTEIN"/>
    <property type="match status" value="1"/>
</dbReference>
<dbReference type="InterPro" id="IPR036236">
    <property type="entry name" value="Znf_C2H2_sf"/>
</dbReference>
<dbReference type="PANTHER" id="PTHR24403:SF67">
    <property type="entry name" value="FI01116P-RELATED"/>
    <property type="match status" value="1"/>
</dbReference>
<feature type="compositionally biased region" description="Basic residues" evidence="6">
    <location>
        <begin position="479"/>
        <end position="493"/>
    </location>
</feature>
<keyword evidence="9" id="KW-1185">Reference proteome</keyword>
<dbReference type="InterPro" id="IPR050688">
    <property type="entry name" value="Zinc_finger/UBP_domain"/>
</dbReference>
<feature type="domain" description="C2H2-type" evidence="7">
    <location>
        <begin position="168"/>
        <end position="195"/>
    </location>
</feature>
<feature type="compositionally biased region" description="Acidic residues" evidence="6">
    <location>
        <begin position="338"/>
        <end position="347"/>
    </location>
</feature>
<evidence type="ECO:0000256" key="4">
    <source>
        <dbReference type="ARBA" id="ARBA00022833"/>
    </source>
</evidence>
<feature type="region of interest" description="Disordered" evidence="6">
    <location>
        <begin position="338"/>
        <end position="365"/>
    </location>
</feature>
<sequence length="914" mass="105637">MKQDLYKLVHSHIMLKNGVSLDEWCPPLSESGQNSRNNTVHTIKRKRKTSSLKKFRKQAGESVCIENNCQETDGKLILKNKNGKENGDSVSAERKTSKTVSFSTDSKKGCKSKKGKLFYCPNCQYSTSCKQNVKSHTLHYCSNRNKSVSVRRNNFKHSEILPAKDRYYLCDMCNFSTRYKSNLKAHKLTHLKDKKYTCPFCGFGSNVLNRIHNHIYRNHRESDKKELKVEKLNFGSKDNKKNRSVCRNFFPNCDNLKSVMDRNEDDTKKNIVSDCMTNKCSPTKNVSSLNLMNSNMNCSVVLRKCPDIQIGKGKIYLNSNKDFSSAIDFKIREIKEENETDLEDEEDSSKTEITTENQDQGRNDKYLDTKESQSSLDLAIKEENQSDIECDDSLSSKTTIENQYQDLKNEFLDDKDDHVIRMEATTNESFNQNVKDESKSPNSFCSTSISTIENHQNIKVKSENFSDNDDDDDGEIKGSHNRHKQSRVNRSAKNKSVNNYKVIKITENNTSPVVFKSLECPYTTIFKSKIIQHCETHKKNKNYNCLDCSFTAKCLFVLKCHKKTHLENHFECTICSFSTTSATTLKSHRLLKHKIQSTSSYTASKLRKRSTLCGTTYNCNMCIFKTRDVNSYEEHLKIHIKSMTKREERMARRPLSTIGIPRISKDQKKRKCKQDKRACETKAIKPIKIVKKKYKCEKCSFVTDDMENMSKHKQTHIKSLENDKDFVKNSTESKLEEPESLLSQTTLSCNSCSFTTSLKIVLLKHKQSHTSSPPGVFKCTECRFSTTKNKLLISHLMNHAYKYLYRCIHCNFSSNNKVTLKSHKDSHKRTREKTNIRSFRKNKITVSLQAKNNQSFRCFKCDYSCSSEHLLNQHSLIHLESKLLKCAHCDYETNFKGNLVRHVLIHVDEYIEDP</sequence>
<dbReference type="GO" id="GO:0045944">
    <property type="term" value="P:positive regulation of transcription by RNA polymerase II"/>
    <property type="evidence" value="ECO:0007669"/>
    <property type="project" value="TreeGrafter"/>
</dbReference>
<keyword evidence="4" id="KW-0862">Zinc</keyword>
<dbReference type="SMART" id="SM00355">
    <property type="entry name" value="ZnF_C2H2"/>
    <property type="match status" value="12"/>
</dbReference>
<dbReference type="Proteomes" id="UP000326759">
    <property type="component" value="Unassembled WGS sequence"/>
</dbReference>
<protein>
    <submittedName>
        <fullName evidence="8">Zinc finger protein</fullName>
    </submittedName>
</protein>
<feature type="domain" description="C2H2-type" evidence="7">
    <location>
        <begin position="747"/>
        <end position="774"/>
    </location>
</feature>
<feature type="domain" description="C2H2-type" evidence="7">
    <location>
        <begin position="805"/>
        <end position="832"/>
    </location>
</feature>
<dbReference type="PROSITE" id="PS50157">
    <property type="entry name" value="ZINC_FINGER_C2H2_2"/>
    <property type="match status" value="3"/>
</dbReference>
<dbReference type="PROSITE" id="PS00028">
    <property type="entry name" value="ZINC_FINGER_C2H2_1"/>
    <property type="match status" value="1"/>
</dbReference>
<dbReference type="AlphaFoldDB" id="A0A5N5T560"/>
<keyword evidence="1" id="KW-0479">Metal-binding</keyword>
<evidence type="ECO:0000256" key="2">
    <source>
        <dbReference type="ARBA" id="ARBA00022737"/>
    </source>
</evidence>
<evidence type="ECO:0000256" key="1">
    <source>
        <dbReference type="ARBA" id="ARBA00022723"/>
    </source>
</evidence>
<name>A0A5N5T560_9CRUS</name>
<gene>
    <name evidence="8" type="ORF">Anas_00435</name>
</gene>
<keyword evidence="3 5" id="KW-0863">Zinc-finger</keyword>